<evidence type="ECO:0000256" key="5">
    <source>
        <dbReference type="RuleBase" id="RU000589"/>
    </source>
</evidence>
<dbReference type="Pfam" id="PF01095">
    <property type="entry name" value="Pectinesterase"/>
    <property type="match status" value="1"/>
</dbReference>
<sequence>MLSVMVRPHALLLLLFALSAGGIAHAADVTVLVRPGAPMFQPGEKPHGMEVFPTIENALDHAPLPPLGGRVIIRITPGVYHERIWVPQNRKNVTLIGLGKTPAETVITAGHYAKEAGGTFFTETAEIAGNGFEADNLTFANSAGNVGQAVAVSVLADRVIFKHCRFLGYQDTLFANYGRQYYVDDFIEGAVDFIFGDAAAVFDQSEIHAVAPGYLTAQSRLRPDAKTGFVILNSRITLAPGIGKGVERHGREYVALGRPWRRYSRVVYLNTFMPAGILPQGWSRWGTSDSYKTTFYAEAGSHGPGAGMSERVRWERKLPAAQVRAFEPQNFLRGKDGWNPVAAAARLP</sequence>
<feature type="domain" description="Pectinesterase catalytic" evidence="6">
    <location>
        <begin position="48"/>
        <end position="334"/>
    </location>
</feature>
<evidence type="ECO:0000313" key="7">
    <source>
        <dbReference type="EMBL" id="HGY95041.1"/>
    </source>
</evidence>
<keyword evidence="5" id="KW-0732">Signal</keyword>
<comment type="caution">
    <text evidence="7">The sequence shown here is derived from an EMBL/GenBank/DDBJ whole genome shotgun (WGS) entry which is preliminary data.</text>
</comment>
<reference evidence="7" key="1">
    <citation type="journal article" date="2020" name="mSystems">
        <title>Genome- and Community-Level Interaction Insights into Carbon Utilization and Element Cycling Functions of Hydrothermarchaeota in Hydrothermal Sediment.</title>
        <authorList>
            <person name="Zhou Z."/>
            <person name="Liu Y."/>
            <person name="Xu W."/>
            <person name="Pan J."/>
            <person name="Luo Z.H."/>
            <person name="Li M."/>
        </authorList>
    </citation>
    <scope>NUCLEOTIDE SEQUENCE [LARGE SCALE GENOMIC DNA]</scope>
    <source>
        <strain evidence="7">SpSt-855</strain>
    </source>
</reference>
<dbReference type="SUPFAM" id="SSF51126">
    <property type="entry name" value="Pectin lyase-like"/>
    <property type="match status" value="1"/>
</dbReference>
<dbReference type="InterPro" id="IPR000070">
    <property type="entry name" value="Pectinesterase_cat"/>
</dbReference>
<dbReference type="GO" id="GO:0030599">
    <property type="term" value="F:pectinesterase activity"/>
    <property type="evidence" value="ECO:0007669"/>
    <property type="project" value="UniProtKB-UniRule"/>
</dbReference>
<name>A0A7V5CTP4_9BACT</name>
<comment type="similarity">
    <text evidence="1">Belongs to the pectinesterase family.</text>
</comment>
<dbReference type="InterPro" id="IPR012334">
    <property type="entry name" value="Pectin_lyas_fold"/>
</dbReference>
<comment type="catalytic activity">
    <reaction evidence="5">
        <text>[(1-&gt;4)-alpha-D-galacturonosyl methyl ester](n) + n H2O = [(1-&gt;4)-alpha-D-galacturonosyl](n) + n methanol + n H(+)</text>
        <dbReference type="Rhea" id="RHEA:22380"/>
        <dbReference type="Rhea" id="RHEA-COMP:14570"/>
        <dbReference type="Rhea" id="RHEA-COMP:14573"/>
        <dbReference type="ChEBI" id="CHEBI:15377"/>
        <dbReference type="ChEBI" id="CHEBI:15378"/>
        <dbReference type="ChEBI" id="CHEBI:17790"/>
        <dbReference type="ChEBI" id="CHEBI:140522"/>
        <dbReference type="ChEBI" id="CHEBI:140523"/>
        <dbReference type="EC" id="3.1.1.11"/>
    </reaction>
</comment>
<keyword evidence="3 5" id="KW-0063">Aspartyl esterase</keyword>
<dbReference type="Gene3D" id="2.160.20.10">
    <property type="entry name" value="Single-stranded right-handed beta-helix, Pectin lyase-like"/>
    <property type="match status" value="1"/>
</dbReference>
<dbReference type="EC" id="3.1.1.11" evidence="5"/>
<evidence type="ECO:0000256" key="2">
    <source>
        <dbReference type="ARBA" id="ARBA00022801"/>
    </source>
</evidence>
<dbReference type="InterPro" id="IPR033131">
    <property type="entry name" value="Pectinesterase_Asp_AS"/>
</dbReference>
<evidence type="ECO:0000259" key="6">
    <source>
        <dbReference type="Pfam" id="PF01095"/>
    </source>
</evidence>
<dbReference type="InterPro" id="IPR011050">
    <property type="entry name" value="Pectin_lyase_fold/virulence"/>
</dbReference>
<accession>A0A7V5CTP4</accession>
<evidence type="ECO:0000256" key="1">
    <source>
        <dbReference type="ARBA" id="ARBA00008891"/>
    </source>
</evidence>
<dbReference type="EMBL" id="DTKL01000063">
    <property type="protein sequence ID" value="HGY95041.1"/>
    <property type="molecule type" value="Genomic_DNA"/>
</dbReference>
<feature type="chain" id="PRO_5031590695" description="Pectinesterase" evidence="5">
    <location>
        <begin position="27"/>
        <end position="348"/>
    </location>
</feature>
<dbReference type="UniPathway" id="UPA00545">
    <property type="reaction ID" value="UER00823"/>
</dbReference>
<dbReference type="PANTHER" id="PTHR31321">
    <property type="entry name" value="ACYL-COA THIOESTER HYDROLASE YBHC-RELATED"/>
    <property type="match status" value="1"/>
</dbReference>
<organism evidence="7">
    <name type="scientific">Acidobacterium capsulatum</name>
    <dbReference type="NCBI Taxonomy" id="33075"/>
    <lineage>
        <taxon>Bacteria</taxon>
        <taxon>Pseudomonadati</taxon>
        <taxon>Acidobacteriota</taxon>
        <taxon>Terriglobia</taxon>
        <taxon>Terriglobales</taxon>
        <taxon>Acidobacteriaceae</taxon>
        <taxon>Acidobacterium</taxon>
    </lineage>
</organism>
<keyword evidence="2 5" id="KW-0378">Hydrolase</keyword>
<dbReference type="GO" id="GO:0042545">
    <property type="term" value="P:cell wall modification"/>
    <property type="evidence" value="ECO:0007669"/>
    <property type="project" value="UniProtKB-UniRule"/>
</dbReference>
<evidence type="ECO:0000256" key="3">
    <source>
        <dbReference type="ARBA" id="ARBA00023085"/>
    </source>
</evidence>
<feature type="signal peptide" evidence="5">
    <location>
        <begin position="1"/>
        <end position="26"/>
    </location>
</feature>
<gene>
    <name evidence="7" type="ORF">ENW50_10235</name>
</gene>
<dbReference type="GO" id="GO:0045490">
    <property type="term" value="P:pectin catabolic process"/>
    <property type="evidence" value="ECO:0007669"/>
    <property type="project" value="UniProtKB-UniRule"/>
</dbReference>
<dbReference type="PROSITE" id="PS00503">
    <property type="entry name" value="PECTINESTERASE_2"/>
    <property type="match status" value="1"/>
</dbReference>
<evidence type="ECO:0000256" key="4">
    <source>
        <dbReference type="PROSITE-ProRule" id="PRU10040"/>
    </source>
</evidence>
<comment type="pathway">
    <text evidence="5">Glycan metabolism; pectin degradation; 2-dehydro-3-deoxy-D-gluconate from pectin: step 1/5.</text>
</comment>
<protein>
    <recommendedName>
        <fullName evidence="5">Pectinesterase</fullName>
        <ecNumber evidence="5">3.1.1.11</ecNumber>
    </recommendedName>
</protein>
<dbReference type="PANTHER" id="PTHR31321:SF57">
    <property type="entry name" value="PECTINESTERASE 53-RELATED"/>
    <property type="match status" value="1"/>
</dbReference>
<dbReference type="AlphaFoldDB" id="A0A7V5CTP4"/>
<feature type="active site" evidence="4">
    <location>
        <position position="192"/>
    </location>
</feature>
<proteinExistence type="inferred from homology"/>